<reference evidence="2" key="1">
    <citation type="journal article" date="2015" name="Nat. Genet.">
        <title>The genome and transcriptome of the zoonotic hookworm Ancylostoma ceylanicum identify infection-specific gene families.</title>
        <authorList>
            <person name="Schwarz E.M."/>
            <person name="Hu Y."/>
            <person name="Antoshechkin I."/>
            <person name="Miller M.M."/>
            <person name="Sternberg P.W."/>
            <person name="Aroian R.V."/>
        </authorList>
    </citation>
    <scope>NUCLEOTIDE SEQUENCE</scope>
    <source>
        <strain evidence="2">HY135</strain>
    </source>
</reference>
<accession>A0A016V7Y2</accession>
<dbReference type="Proteomes" id="UP000024635">
    <property type="component" value="Unassembled WGS sequence"/>
</dbReference>
<evidence type="ECO:0000313" key="1">
    <source>
        <dbReference type="EMBL" id="EYC23391.1"/>
    </source>
</evidence>
<dbReference type="GO" id="GO:0003676">
    <property type="term" value="F:nucleic acid binding"/>
    <property type="evidence" value="ECO:0007669"/>
    <property type="project" value="InterPro"/>
</dbReference>
<name>A0A016V7Y2_9BILA</name>
<dbReference type="OrthoDB" id="10017160at2759"/>
<dbReference type="EMBL" id="JARK01001351">
    <property type="protein sequence ID" value="EYC23391.1"/>
    <property type="molecule type" value="Genomic_DNA"/>
</dbReference>
<dbReference type="PANTHER" id="PTHR46060">
    <property type="entry name" value="MARINER MOS1 TRANSPOSASE-LIKE PROTEIN"/>
    <property type="match status" value="1"/>
</dbReference>
<proteinExistence type="predicted"/>
<comment type="caution">
    <text evidence="1">The sequence shown here is derived from an EMBL/GenBank/DDBJ whole genome shotgun (WGS) entry which is preliminary data.</text>
</comment>
<dbReference type="PANTHER" id="PTHR46060:SF1">
    <property type="entry name" value="MARINER MOS1 TRANSPOSASE-LIKE PROTEIN"/>
    <property type="match status" value="1"/>
</dbReference>
<sequence>MEPTAGKVLATIFWDAEGILLVDYLKENATITGHYYANLLFQLREAIKEKRRGKVTCGILLLQDNAPVHRSKVAVAATRACGFELLNHPPYSPALVSNDYFLFGNLKKHLCGTRFRDENELKSAVESYFDLCNKNFFLNGIENLKSRCEKCVGVGGAYI</sequence>
<dbReference type="InterPro" id="IPR052709">
    <property type="entry name" value="Transposase-MT_Hybrid"/>
</dbReference>
<evidence type="ECO:0000313" key="2">
    <source>
        <dbReference type="Proteomes" id="UP000024635"/>
    </source>
</evidence>
<evidence type="ECO:0008006" key="3">
    <source>
        <dbReference type="Google" id="ProtNLM"/>
    </source>
</evidence>
<dbReference type="InterPro" id="IPR036397">
    <property type="entry name" value="RNaseH_sf"/>
</dbReference>
<protein>
    <recommendedName>
        <fullName evidence="3">Tc1-like transposase DDE domain-containing protein</fullName>
    </recommendedName>
</protein>
<gene>
    <name evidence="1" type="primary">Acey_s0015.g2624</name>
    <name evidence="1" type="ORF">Y032_0015g2624</name>
</gene>
<dbReference type="STRING" id="53326.A0A016V7Y2"/>
<organism evidence="1 2">
    <name type="scientific">Ancylostoma ceylanicum</name>
    <dbReference type="NCBI Taxonomy" id="53326"/>
    <lineage>
        <taxon>Eukaryota</taxon>
        <taxon>Metazoa</taxon>
        <taxon>Ecdysozoa</taxon>
        <taxon>Nematoda</taxon>
        <taxon>Chromadorea</taxon>
        <taxon>Rhabditida</taxon>
        <taxon>Rhabditina</taxon>
        <taxon>Rhabditomorpha</taxon>
        <taxon>Strongyloidea</taxon>
        <taxon>Ancylostomatidae</taxon>
        <taxon>Ancylostomatinae</taxon>
        <taxon>Ancylostoma</taxon>
    </lineage>
</organism>
<keyword evidence="2" id="KW-1185">Reference proteome</keyword>
<dbReference type="AlphaFoldDB" id="A0A016V7Y2"/>
<dbReference type="InterPro" id="IPR001888">
    <property type="entry name" value="Transposase_1"/>
</dbReference>
<dbReference type="Gene3D" id="3.30.420.10">
    <property type="entry name" value="Ribonuclease H-like superfamily/Ribonuclease H"/>
    <property type="match status" value="1"/>
</dbReference>
<dbReference type="Pfam" id="PF01359">
    <property type="entry name" value="Transposase_1"/>
    <property type="match status" value="1"/>
</dbReference>